<gene>
    <name evidence="1" type="ORF">PCPG_00005</name>
</gene>
<dbReference type="RefSeq" id="YP_214183.1">
    <property type="nucleotide sequence ID" value="NC_006882.2"/>
</dbReference>
<protein>
    <submittedName>
        <fullName evidence="1">Uncharacterized protein</fullName>
    </submittedName>
</protein>
<dbReference type="Proteomes" id="UP000258925">
    <property type="component" value="Segment"/>
</dbReference>
<organism evidence="1 2">
    <name type="scientific">Prochlorococcus phage P-SSP7</name>
    <dbReference type="NCBI Taxonomy" id="268748"/>
    <lineage>
        <taxon>Viruses</taxon>
        <taxon>Duplodnaviria</taxon>
        <taxon>Heunggongvirae</taxon>
        <taxon>Uroviricota</taxon>
        <taxon>Caudoviricetes</taxon>
        <taxon>Autographivirales</taxon>
        <taxon>Sechaudvirinae</taxon>
        <taxon>Tiamatvirus</taxon>
    </lineage>
</organism>
<sequence>MKTKTINVADLLTYAERYAISKIISERVGAEYGDLHEFKWQMSVTGHFEIPETL</sequence>
<organismHost>
    <name type="scientific">Prochlorococcus</name>
    <dbReference type="NCBI Taxonomy" id="1218"/>
</organismHost>
<evidence type="ECO:0000313" key="1">
    <source>
        <dbReference type="EMBL" id="ACY76211.1"/>
    </source>
</evidence>
<name>D1LWF2_BPPRP</name>
<proteinExistence type="predicted"/>
<accession>D1LWF2</accession>
<dbReference type="EMBL" id="GU071093">
    <property type="protein sequence ID" value="ACY76211.1"/>
    <property type="molecule type" value="Genomic_DNA"/>
</dbReference>
<dbReference type="KEGG" id="vg:3294735"/>
<reference evidence="1 2" key="1">
    <citation type="submission" date="2009-10" db="EMBL/GenBank/DDBJ databases">
        <title>The Genome Sequence of Prochlorococcus phage P-SSP7.</title>
        <authorList>
            <consortium name="The Broad Institute Genome Sequencing Platform"/>
            <person name="Henn M.R."/>
            <person name="Sullivan M.S."/>
            <person name="Osburne M.S."/>
            <person name="Levin J."/>
            <person name="Malboeuf C."/>
            <person name="Casali M."/>
            <person name="Russ C."/>
            <person name="Lennon N."/>
            <person name="Chapman S.B."/>
            <person name="Erlich R."/>
            <person name="Young S.K."/>
            <person name="Koehrsen M."/>
            <person name="Yandava C."/>
            <person name="Zeng Q."/>
            <person name="Alvarado L."/>
            <person name="Anderson S."/>
            <person name="Berlin A."/>
            <person name="Borenstein D."/>
            <person name="Chen Z."/>
            <person name="Engels R."/>
            <person name="Freedman E."/>
            <person name="Gellesch M."/>
            <person name="Goldberg J."/>
            <person name="Green L."/>
            <person name="Griggs A."/>
            <person name="Gujja S."/>
            <person name="Heilman E.R."/>
            <person name="Heiman D."/>
            <person name="Hepburn T."/>
            <person name="Howarth C."/>
            <person name="Jen D."/>
            <person name="Larson L."/>
            <person name="Lewis B."/>
            <person name="Mehta T."/>
            <person name="Park D."/>
            <person name="Pearson M."/>
            <person name="Richards J."/>
            <person name="Rizzolo K."/>
            <person name="Roberts A."/>
            <person name="Ryan E."/>
            <person name="Saif S."/>
            <person name="Shea T."/>
            <person name="Shenoy N."/>
            <person name="Sisk P."/>
            <person name="Stolte C."/>
            <person name="Sykes S."/>
            <person name="Walk T."/>
            <person name="White J."/>
            <person name="Yu Q."/>
            <person name="Coleman M.L."/>
            <person name="Huang K.H."/>
            <person name="Weigele P.R."/>
            <person name="DeFrancesco A.S."/>
            <person name="Kern S.E."/>
            <person name="Thompson L.R."/>
            <person name="Fu R."/>
            <person name="Hombeck B."/>
            <person name="Chisholm S.W."/>
            <person name="Haas B."/>
            <person name="Nusbaum C."/>
            <person name="Birren B."/>
        </authorList>
    </citation>
    <scope>NUCLEOTIDE SEQUENCE [LARGE SCALE GENOMIC DNA]</scope>
    <source>
        <strain evidence="1 2">P-SSP7</strain>
    </source>
</reference>
<evidence type="ECO:0000313" key="2">
    <source>
        <dbReference type="Proteomes" id="UP000258925"/>
    </source>
</evidence>